<sequence length="58" mass="7370">MTQYLESRLMEMKTFVEQCERRYGMKSHEFVKYYRELESHGTEEQYQWWVYLSFLGMR</sequence>
<gene>
    <name evidence="1" type="ORF">DNHGIG_29700</name>
</gene>
<name>A0AAV4LHV4_9BACL</name>
<comment type="caution">
    <text evidence="1">The sequence shown here is derived from an EMBL/GenBank/DDBJ whole genome shotgun (WGS) entry which is preliminary data.</text>
</comment>
<dbReference type="RefSeq" id="WP_282200398.1">
    <property type="nucleotide sequence ID" value="NZ_BOQE01000001.1"/>
</dbReference>
<dbReference type="AlphaFoldDB" id="A0AAV4LHV4"/>
<accession>A0AAV4LHV4</accession>
<proteinExistence type="predicted"/>
<evidence type="ECO:0000313" key="1">
    <source>
        <dbReference type="EMBL" id="GIM47421.1"/>
    </source>
</evidence>
<reference evidence="1" key="1">
    <citation type="journal article" date="2023" name="Int. J. Syst. Evol. Microbiol.">
        <title>Collibacillus ludicampi gen. nov., sp. nov., a new soil bacterium of the family Alicyclobacillaceae.</title>
        <authorList>
            <person name="Jojima T."/>
            <person name="Ioku Y."/>
            <person name="Fukuta Y."/>
            <person name="Shirasaka N."/>
            <person name="Matsumura Y."/>
            <person name="Mori M."/>
        </authorList>
    </citation>
    <scope>NUCLEOTIDE SEQUENCE</scope>
    <source>
        <strain evidence="1">TP075</strain>
    </source>
</reference>
<keyword evidence="2" id="KW-1185">Reference proteome</keyword>
<organism evidence="1 2">
    <name type="scientific">Collibacillus ludicampi</name>
    <dbReference type="NCBI Taxonomy" id="2771369"/>
    <lineage>
        <taxon>Bacteria</taxon>
        <taxon>Bacillati</taxon>
        <taxon>Bacillota</taxon>
        <taxon>Bacilli</taxon>
        <taxon>Bacillales</taxon>
        <taxon>Alicyclobacillaceae</taxon>
        <taxon>Collibacillus</taxon>
    </lineage>
</organism>
<evidence type="ECO:0000313" key="2">
    <source>
        <dbReference type="Proteomes" id="UP001057291"/>
    </source>
</evidence>
<dbReference type="EMBL" id="BOQE01000001">
    <property type="protein sequence ID" value="GIM47421.1"/>
    <property type="molecule type" value="Genomic_DNA"/>
</dbReference>
<dbReference type="Proteomes" id="UP001057291">
    <property type="component" value="Unassembled WGS sequence"/>
</dbReference>
<protein>
    <submittedName>
        <fullName evidence="1">Uncharacterized protein</fullName>
    </submittedName>
</protein>